<evidence type="ECO:0000259" key="2">
    <source>
        <dbReference type="Pfam" id="PF24355"/>
    </source>
</evidence>
<dbReference type="EMBL" id="JAWRVE010000004">
    <property type="protein sequence ID" value="KAL1882229.1"/>
    <property type="molecule type" value="Genomic_DNA"/>
</dbReference>
<feature type="compositionally biased region" description="Basic residues" evidence="1">
    <location>
        <begin position="314"/>
        <end position="323"/>
    </location>
</feature>
<protein>
    <recommendedName>
        <fullName evidence="2">DUF7514 domain-containing protein</fullName>
    </recommendedName>
</protein>
<gene>
    <name evidence="3" type="ORF">Daus18300_000715</name>
</gene>
<evidence type="ECO:0000313" key="4">
    <source>
        <dbReference type="Proteomes" id="UP001583177"/>
    </source>
</evidence>
<sequence>MATATASESKPMPKPAVDANEFYGYLYEANKIPTKVLDALLRAVALHVISHIGDKSDQTLSPTKLAAFYKAVGGDYDRLFVNAPNESISYIWQVFGCQHTLQPTDNDYEAPTVPALTPRGFARWQSIQILLEPEEHVPYIAFAVKNWGLKNPDTGEPFPKDIPATAFPTAPDPDITAWHAACGEKLRKEATPKASPRPTFPSAADRMKDAYSHVPAPDSAGGSSARPRPANLASDYFNHRPPIFTHVSPGHASRYPRGAPLRVSPERMERVRRNGSSAEDIAREERARRRSFSDYPSPQEQFSSVHLNPARAVPPRRHSHPRRGFSSDDSGSEADMSPRSRRSSGHHAPPPRGPKVATRYAHVADSATPSPGIPPLAPGGSPAVQVPGLRPDRADGGVKIRPDGRDSPVSSGRRKSAAPFEGAKDWAKEKIDKFSTMLPIVSEKPPRRNINSSGSGTIPIDRIDRLSRDSLPGSKVSRSWSYDDQSGSDSEERERRRRRRLRERERDRRDREKEAYERDRDRPPRRSRDAPPDWDDVDPRDKPRSRKEKEARYLRRPENPRRTSSHADVDRYRHEAFDMRDRERYGAERDRRRRGGSGYEDRDRDRDRERERDRERAPSPEIKGVSGRRYPTEPAWSQDE</sequence>
<comment type="caution">
    <text evidence="3">The sequence shown here is derived from an EMBL/GenBank/DDBJ whole genome shotgun (WGS) entry which is preliminary data.</text>
</comment>
<dbReference type="PANTHER" id="PTHR39611">
    <property type="entry name" value="HYDROXYPROLINE-RICH GLYCOPROTEIN DZ-HRGP-RELATED"/>
    <property type="match status" value="1"/>
</dbReference>
<dbReference type="Proteomes" id="UP001583177">
    <property type="component" value="Unassembled WGS sequence"/>
</dbReference>
<reference evidence="3 4" key="1">
    <citation type="journal article" date="2024" name="IMA Fungus">
        <title>IMA Genome - F19 : A genome assembly and annotation guide to empower mycologists, including annotated draft genome sequences of Ceratocystis pirilliformis, Diaporthe australafricana, Fusarium ophioides, Paecilomyces lecythidis, and Sporothrix stenoceras.</title>
        <authorList>
            <person name="Aylward J."/>
            <person name="Wilson A.M."/>
            <person name="Visagie C.M."/>
            <person name="Spraker J."/>
            <person name="Barnes I."/>
            <person name="Buitendag C."/>
            <person name="Ceriani C."/>
            <person name="Del Mar Angel L."/>
            <person name="du Plessis D."/>
            <person name="Fuchs T."/>
            <person name="Gasser K."/>
            <person name="Kramer D."/>
            <person name="Li W."/>
            <person name="Munsamy K."/>
            <person name="Piso A."/>
            <person name="Price J.L."/>
            <person name="Sonnekus B."/>
            <person name="Thomas C."/>
            <person name="van der Nest A."/>
            <person name="van Dijk A."/>
            <person name="van Heerden A."/>
            <person name="van Vuuren N."/>
            <person name="Yilmaz N."/>
            <person name="Duong T.A."/>
            <person name="van der Merwe N.A."/>
            <person name="Wingfield M.J."/>
            <person name="Wingfield B.D."/>
        </authorList>
    </citation>
    <scope>NUCLEOTIDE SEQUENCE [LARGE SCALE GENOMIC DNA]</scope>
    <source>
        <strain evidence="3 4">CMW 18300</strain>
    </source>
</reference>
<feature type="compositionally biased region" description="Basic and acidic residues" evidence="1">
    <location>
        <begin position="599"/>
        <end position="618"/>
    </location>
</feature>
<feature type="domain" description="DUF7514" evidence="2">
    <location>
        <begin position="24"/>
        <end position="182"/>
    </location>
</feature>
<feature type="compositionally biased region" description="Basic and acidic residues" evidence="1">
    <location>
        <begin position="502"/>
        <end position="590"/>
    </location>
</feature>
<name>A0ABR3Y3B7_9PEZI</name>
<accession>A0ABR3Y3B7</accession>
<feature type="compositionally biased region" description="Polar residues" evidence="1">
    <location>
        <begin position="476"/>
        <end position="488"/>
    </location>
</feature>
<feature type="region of interest" description="Disordered" evidence="1">
    <location>
        <begin position="212"/>
        <end position="640"/>
    </location>
</feature>
<dbReference type="Pfam" id="PF24355">
    <property type="entry name" value="DUF7514"/>
    <property type="match status" value="1"/>
</dbReference>
<feature type="compositionally biased region" description="Basic and acidic residues" evidence="1">
    <location>
        <begin position="422"/>
        <end position="433"/>
    </location>
</feature>
<evidence type="ECO:0000256" key="1">
    <source>
        <dbReference type="SAM" id="MobiDB-lite"/>
    </source>
</evidence>
<dbReference type="PANTHER" id="PTHR39611:SF2">
    <property type="entry name" value="HYDROXYPROLINE-RICH GLYCOPROTEIN DZ-HRGP"/>
    <property type="match status" value="1"/>
</dbReference>
<organism evidence="3 4">
    <name type="scientific">Diaporthe australafricana</name>
    <dbReference type="NCBI Taxonomy" id="127596"/>
    <lineage>
        <taxon>Eukaryota</taxon>
        <taxon>Fungi</taxon>
        <taxon>Dikarya</taxon>
        <taxon>Ascomycota</taxon>
        <taxon>Pezizomycotina</taxon>
        <taxon>Sordariomycetes</taxon>
        <taxon>Sordariomycetidae</taxon>
        <taxon>Diaporthales</taxon>
        <taxon>Diaporthaceae</taxon>
        <taxon>Diaporthe</taxon>
    </lineage>
</organism>
<feature type="compositionally biased region" description="Polar residues" evidence="1">
    <location>
        <begin position="294"/>
        <end position="306"/>
    </location>
</feature>
<dbReference type="InterPro" id="IPR055936">
    <property type="entry name" value="DUF7514"/>
</dbReference>
<keyword evidence="4" id="KW-1185">Reference proteome</keyword>
<feature type="compositionally biased region" description="Basic and acidic residues" evidence="1">
    <location>
        <begin position="390"/>
        <end position="406"/>
    </location>
</feature>
<evidence type="ECO:0000313" key="3">
    <source>
        <dbReference type="EMBL" id="KAL1882229.1"/>
    </source>
</evidence>
<proteinExistence type="predicted"/>